<protein>
    <submittedName>
        <fullName evidence="1">Uncharacterized protein</fullName>
    </submittedName>
</protein>
<organism evidence="1 2">
    <name type="scientific">Diplodia seriata</name>
    <dbReference type="NCBI Taxonomy" id="420778"/>
    <lineage>
        <taxon>Eukaryota</taxon>
        <taxon>Fungi</taxon>
        <taxon>Dikarya</taxon>
        <taxon>Ascomycota</taxon>
        <taxon>Pezizomycotina</taxon>
        <taxon>Dothideomycetes</taxon>
        <taxon>Dothideomycetes incertae sedis</taxon>
        <taxon>Botryosphaeriales</taxon>
        <taxon>Botryosphaeriaceae</taxon>
        <taxon>Diplodia</taxon>
    </lineage>
</organism>
<evidence type="ECO:0000313" key="1">
    <source>
        <dbReference type="EMBL" id="KAL0257108.1"/>
    </source>
</evidence>
<dbReference type="InterPro" id="IPR005624">
    <property type="entry name" value="PduO/GlcC-like"/>
</dbReference>
<keyword evidence="2" id="KW-1185">Reference proteome</keyword>
<dbReference type="RefSeq" id="XP_066630137.1">
    <property type="nucleotide sequence ID" value="XM_066779333.1"/>
</dbReference>
<reference evidence="1 2" key="1">
    <citation type="submission" date="2024-02" db="EMBL/GenBank/DDBJ databases">
        <title>De novo assembly and annotation of 12 fungi associated with fruit tree decline syndrome in Ontario, Canada.</title>
        <authorList>
            <person name="Sulman M."/>
            <person name="Ellouze W."/>
            <person name="Ilyukhin E."/>
        </authorList>
    </citation>
    <scope>NUCLEOTIDE SEQUENCE [LARGE SCALE GENOMIC DNA]</scope>
    <source>
        <strain evidence="1 2">FDS-637</strain>
    </source>
</reference>
<dbReference type="SUPFAM" id="SSF143744">
    <property type="entry name" value="GlcG-like"/>
    <property type="match status" value="1"/>
</dbReference>
<dbReference type="PANTHER" id="PTHR28255">
    <property type="match status" value="1"/>
</dbReference>
<gene>
    <name evidence="1" type="ORF">SLS55_007918</name>
</gene>
<dbReference type="Proteomes" id="UP001430584">
    <property type="component" value="Unassembled WGS sequence"/>
</dbReference>
<dbReference type="EMBL" id="JAJVCZ030000008">
    <property type="protein sequence ID" value="KAL0257108.1"/>
    <property type="molecule type" value="Genomic_DNA"/>
</dbReference>
<name>A0ABR3C919_9PEZI</name>
<dbReference type="PANTHER" id="PTHR28255:SF1">
    <property type="entry name" value="UPF0303 PROTEIN YBR137W"/>
    <property type="match status" value="1"/>
</dbReference>
<dbReference type="Pfam" id="PF03928">
    <property type="entry name" value="HbpS-like"/>
    <property type="match status" value="1"/>
</dbReference>
<dbReference type="Gene3D" id="3.30.450.150">
    <property type="entry name" value="Haem-degrading domain"/>
    <property type="match status" value="1"/>
</dbReference>
<proteinExistence type="predicted"/>
<dbReference type="GeneID" id="92012003"/>
<accession>A0ABR3C919</accession>
<dbReference type="InterPro" id="IPR010371">
    <property type="entry name" value="YBR137W-like"/>
</dbReference>
<sequence>MTNAEHPSIHRASSTTWSISTCLNPSILCPQAITMSTAGATLPDPPRDVESIAAIEQSLVFPSFTANTAWELGNALRFRLLDFPTPAVINITLANSDQLLFHTVTRSGTLPDNDTWVARKRATVLRWGFSSWYMHNKLGGDEAKFAAKYMLGERAGQFAIHGGGFPVRVKGVEGIVGVIVVSGLKQEWDHQIIVETVEKYLKSQ</sequence>
<dbReference type="InterPro" id="IPR038084">
    <property type="entry name" value="PduO/GlcC-like_sf"/>
</dbReference>
<comment type="caution">
    <text evidence="1">The sequence shown here is derived from an EMBL/GenBank/DDBJ whole genome shotgun (WGS) entry which is preliminary data.</text>
</comment>
<evidence type="ECO:0000313" key="2">
    <source>
        <dbReference type="Proteomes" id="UP001430584"/>
    </source>
</evidence>